<reference evidence="7 8" key="1">
    <citation type="submission" date="2020-08" db="EMBL/GenBank/DDBJ databases">
        <title>Functional genomics of gut bacteria from endangered species of beetles.</title>
        <authorList>
            <person name="Carlos-Shanley C."/>
        </authorList>
    </citation>
    <scope>NUCLEOTIDE SEQUENCE [LARGE SCALE GENOMIC DNA]</scope>
    <source>
        <strain evidence="7 8">S00179</strain>
    </source>
</reference>
<dbReference type="InterPro" id="IPR043149">
    <property type="entry name" value="TagF_N"/>
</dbReference>
<proteinExistence type="inferred from homology"/>
<evidence type="ECO:0000256" key="6">
    <source>
        <dbReference type="ARBA" id="ARBA00023136"/>
    </source>
</evidence>
<dbReference type="RefSeq" id="WP_184594864.1">
    <property type="nucleotide sequence ID" value="NZ_JACHLI010000027.1"/>
</dbReference>
<keyword evidence="4 7" id="KW-0808">Transferase</keyword>
<dbReference type="InterPro" id="IPR007554">
    <property type="entry name" value="Glycerophosphate_synth"/>
</dbReference>
<keyword evidence="5" id="KW-0777">Teichoic acid biosynthesis</keyword>
<organism evidence="7 8">
    <name type="scientific">Pseudomonas nitroreducens</name>
    <dbReference type="NCBI Taxonomy" id="46680"/>
    <lineage>
        <taxon>Bacteria</taxon>
        <taxon>Pseudomonadati</taxon>
        <taxon>Pseudomonadota</taxon>
        <taxon>Gammaproteobacteria</taxon>
        <taxon>Pseudomonadales</taxon>
        <taxon>Pseudomonadaceae</taxon>
        <taxon>Pseudomonas</taxon>
    </lineage>
</organism>
<comment type="caution">
    <text evidence="7">The sequence shown here is derived from an EMBL/GenBank/DDBJ whole genome shotgun (WGS) entry which is preliminary data.</text>
</comment>
<protein>
    <submittedName>
        <fullName evidence="7">CDP-glycerol glycerophosphotransferase</fullName>
        <ecNumber evidence="7">2.7.8.12</ecNumber>
    </submittedName>
</protein>
<evidence type="ECO:0000256" key="5">
    <source>
        <dbReference type="ARBA" id="ARBA00022944"/>
    </source>
</evidence>
<keyword evidence="6" id="KW-0472">Membrane</keyword>
<evidence type="ECO:0000256" key="3">
    <source>
        <dbReference type="ARBA" id="ARBA00022475"/>
    </source>
</evidence>
<dbReference type="GO" id="GO:0019350">
    <property type="term" value="P:teichoic acid biosynthetic process"/>
    <property type="evidence" value="ECO:0007669"/>
    <property type="project" value="UniProtKB-KW"/>
</dbReference>
<accession>A0A7W7KP52</accession>
<dbReference type="PANTHER" id="PTHR37316">
    <property type="entry name" value="TEICHOIC ACID GLYCEROL-PHOSPHATE PRIMASE"/>
    <property type="match status" value="1"/>
</dbReference>
<dbReference type="GO" id="GO:0005886">
    <property type="term" value="C:plasma membrane"/>
    <property type="evidence" value="ECO:0007669"/>
    <property type="project" value="UniProtKB-SubCell"/>
</dbReference>
<comment type="similarity">
    <text evidence="2">Belongs to the CDP-glycerol glycerophosphotransferase family.</text>
</comment>
<dbReference type="AlphaFoldDB" id="A0A7W7KP52"/>
<dbReference type="GO" id="GO:0047355">
    <property type="term" value="F:CDP-glycerol glycerophosphotransferase activity"/>
    <property type="evidence" value="ECO:0007669"/>
    <property type="project" value="UniProtKB-EC"/>
</dbReference>
<evidence type="ECO:0000313" key="7">
    <source>
        <dbReference type="EMBL" id="MBB4866410.1"/>
    </source>
</evidence>
<gene>
    <name evidence="7" type="ORF">HNP46_005315</name>
</gene>
<dbReference type="Gene3D" id="3.40.50.12580">
    <property type="match status" value="1"/>
</dbReference>
<evidence type="ECO:0000313" key="8">
    <source>
        <dbReference type="Proteomes" id="UP000566995"/>
    </source>
</evidence>
<sequence>MKKPISRKLLHLTRSIAISLLGLASHFSSKKNIIISSGFNRFTGYPRDLFEALSNNAEFAKFTYWSHDGPPPLNKLQTSSDKFIRKYSVRWFLTIFNSRCLVFSHDSTDITPIPPPWSIKINLWHGRPIKSIGFDSKVEQRWIELKSRLNIPLPYIEWDYVFAHDAEHVKIISSAWRVSSKKIIRLHPKISRPPKKAESISSREEKYIILYAPTFRDYPYYPELLKNPLLESWLTVNNALLLYKAHPSRGEKIASPHTSNIIDITQEGDLDKLFKKADLLISDYSSIAFDFILTGKPSIFLWDDISQYKLSNDIYLNEDAFNPSSLFMSSTQILSQPIKELLKSPVTPFITHPYKQLDLEQFRKILQAKN</sequence>
<dbReference type="SUPFAM" id="SSF53756">
    <property type="entry name" value="UDP-Glycosyltransferase/glycogen phosphorylase"/>
    <property type="match status" value="1"/>
</dbReference>
<name>A0A7W7KP52_PSENT</name>
<dbReference type="Pfam" id="PF04464">
    <property type="entry name" value="Glyphos_transf"/>
    <property type="match status" value="1"/>
</dbReference>
<keyword evidence="3" id="KW-1003">Cell membrane</keyword>
<dbReference type="EC" id="2.7.8.12" evidence="7"/>
<dbReference type="InterPro" id="IPR051612">
    <property type="entry name" value="Teichoic_Acid_Biosynth"/>
</dbReference>
<dbReference type="Gene3D" id="3.40.50.11820">
    <property type="match status" value="1"/>
</dbReference>
<evidence type="ECO:0000256" key="1">
    <source>
        <dbReference type="ARBA" id="ARBA00004202"/>
    </source>
</evidence>
<dbReference type="EMBL" id="JACHLI010000027">
    <property type="protein sequence ID" value="MBB4866410.1"/>
    <property type="molecule type" value="Genomic_DNA"/>
</dbReference>
<evidence type="ECO:0000256" key="4">
    <source>
        <dbReference type="ARBA" id="ARBA00022679"/>
    </source>
</evidence>
<dbReference type="PANTHER" id="PTHR37316:SF3">
    <property type="entry name" value="TEICHOIC ACID GLYCEROL-PHOSPHATE TRANSFERASE"/>
    <property type="match status" value="1"/>
</dbReference>
<dbReference type="InterPro" id="IPR043148">
    <property type="entry name" value="TagF_C"/>
</dbReference>
<comment type="subcellular location">
    <subcellularLocation>
        <location evidence="1">Cell membrane</location>
        <topology evidence="1">Peripheral membrane protein</topology>
    </subcellularLocation>
</comment>
<dbReference type="Proteomes" id="UP000566995">
    <property type="component" value="Unassembled WGS sequence"/>
</dbReference>
<evidence type="ECO:0000256" key="2">
    <source>
        <dbReference type="ARBA" id="ARBA00010488"/>
    </source>
</evidence>